<comment type="caution">
    <text evidence="1">The sequence shown here is derived from an EMBL/GenBank/DDBJ whole genome shotgun (WGS) entry which is preliminary data.</text>
</comment>
<evidence type="ECO:0000313" key="1">
    <source>
        <dbReference type="EMBL" id="PIP86153.1"/>
    </source>
</evidence>
<gene>
    <name evidence="1" type="ORF">COW83_00495</name>
</gene>
<sequence>MPIYDLEERTAKLAEKIIDLVKVLPKNCVNKRIISQLVASSGSIGANYCEANEAESKKDFVHKIKIAKKEIKETKHWLRLLARTDNVHIEDIRKIWLETDELLLIFSKIVISSNKSKPLET</sequence>
<dbReference type="NCBIfam" id="TIGR02436">
    <property type="entry name" value="four helix bundle protein"/>
    <property type="match status" value="1"/>
</dbReference>
<dbReference type="Gene3D" id="1.20.1440.60">
    <property type="entry name" value="23S rRNA-intervening sequence"/>
    <property type="match status" value="1"/>
</dbReference>
<dbReference type="InterPro" id="IPR036583">
    <property type="entry name" value="23S_rRNA_IVS_sf"/>
</dbReference>
<dbReference type="InterPro" id="IPR012657">
    <property type="entry name" value="23S_rRNA-intervening_sequence"/>
</dbReference>
<dbReference type="PANTHER" id="PTHR38471:SF2">
    <property type="entry name" value="FOUR HELIX BUNDLE PROTEIN"/>
    <property type="match status" value="1"/>
</dbReference>
<name>A0A2H0DVG2_9BACT</name>
<reference evidence="1 2" key="1">
    <citation type="submission" date="2017-09" db="EMBL/GenBank/DDBJ databases">
        <title>Depth-based differentiation of microbial function through sediment-hosted aquifers and enrichment of novel symbionts in the deep terrestrial subsurface.</title>
        <authorList>
            <person name="Probst A.J."/>
            <person name="Ladd B."/>
            <person name="Jarett J.K."/>
            <person name="Geller-Mcgrath D.E."/>
            <person name="Sieber C.M."/>
            <person name="Emerson J.B."/>
            <person name="Anantharaman K."/>
            <person name="Thomas B.C."/>
            <person name="Malmstrom R."/>
            <person name="Stieglmeier M."/>
            <person name="Klingl A."/>
            <person name="Woyke T."/>
            <person name="Ryan C.M."/>
            <person name="Banfield J.F."/>
        </authorList>
    </citation>
    <scope>NUCLEOTIDE SEQUENCE [LARGE SCALE GENOMIC DNA]</scope>
    <source>
        <strain evidence="1">CG22_combo_CG10-13_8_21_14_all_43_12</strain>
    </source>
</reference>
<dbReference type="PIRSF" id="PIRSF035652">
    <property type="entry name" value="CHP02436"/>
    <property type="match status" value="1"/>
</dbReference>
<evidence type="ECO:0000313" key="2">
    <source>
        <dbReference type="Proteomes" id="UP000231136"/>
    </source>
</evidence>
<accession>A0A2H0DVG2</accession>
<organism evidence="1 2">
    <name type="scientific">Candidatus Collierbacteria bacterium CG22_combo_CG10-13_8_21_14_all_43_12</name>
    <dbReference type="NCBI Taxonomy" id="1974537"/>
    <lineage>
        <taxon>Bacteria</taxon>
        <taxon>Candidatus Collieribacteriota</taxon>
    </lineage>
</organism>
<protein>
    <submittedName>
        <fullName evidence="1">Four helix bundle protein</fullName>
    </submittedName>
</protein>
<dbReference type="Proteomes" id="UP000231136">
    <property type="component" value="Unassembled WGS sequence"/>
</dbReference>
<dbReference type="EMBL" id="PCTR01000023">
    <property type="protein sequence ID" value="PIP86153.1"/>
    <property type="molecule type" value="Genomic_DNA"/>
</dbReference>
<dbReference type="SUPFAM" id="SSF158446">
    <property type="entry name" value="IVS-encoded protein-like"/>
    <property type="match status" value="1"/>
</dbReference>
<dbReference type="AlphaFoldDB" id="A0A2H0DVG2"/>
<proteinExistence type="predicted"/>
<dbReference type="Pfam" id="PF05635">
    <property type="entry name" value="23S_rRNA_IVP"/>
    <property type="match status" value="1"/>
</dbReference>
<dbReference type="PANTHER" id="PTHR38471">
    <property type="entry name" value="FOUR HELIX BUNDLE PROTEIN"/>
    <property type="match status" value="1"/>
</dbReference>